<feature type="transmembrane region" description="Helical" evidence="8">
    <location>
        <begin position="31"/>
        <end position="49"/>
    </location>
</feature>
<keyword evidence="4" id="KW-0633">Potassium transport</keyword>
<comment type="similarity">
    <text evidence="2">Belongs to the monovalent cation:proton antiporter 2 (CPA2) transporter (TC 2.A.37) family.</text>
</comment>
<feature type="transmembrane region" description="Helical" evidence="8">
    <location>
        <begin position="148"/>
        <end position="170"/>
    </location>
</feature>
<dbReference type="SUPFAM" id="SSF116726">
    <property type="entry name" value="TrkA C-terminal domain-like"/>
    <property type="match status" value="1"/>
</dbReference>
<dbReference type="PROSITE" id="PS51201">
    <property type="entry name" value="RCK_N"/>
    <property type="match status" value="1"/>
</dbReference>
<feature type="transmembrane region" description="Helical" evidence="8">
    <location>
        <begin position="270"/>
        <end position="287"/>
    </location>
</feature>
<comment type="caution">
    <text evidence="11">The sequence shown here is derived from an EMBL/GenBank/DDBJ whole genome shotgun (WGS) entry which is preliminary data.</text>
</comment>
<dbReference type="GO" id="GO:1902600">
    <property type="term" value="P:proton transmembrane transport"/>
    <property type="evidence" value="ECO:0007669"/>
    <property type="project" value="InterPro"/>
</dbReference>
<dbReference type="Gene3D" id="3.30.70.1450">
    <property type="entry name" value="Regulator of K+ conductance, C-terminal domain"/>
    <property type="match status" value="1"/>
</dbReference>
<feature type="transmembrane region" description="Helical" evidence="8">
    <location>
        <begin position="323"/>
        <end position="343"/>
    </location>
</feature>
<feature type="transmembrane region" description="Helical" evidence="8">
    <location>
        <begin position="86"/>
        <end position="105"/>
    </location>
</feature>
<dbReference type="Gene3D" id="1.20.1530.20">
    <property type="match status" value="1"/>
</dbReference>
<evidence type="ECO:0000256" key="8">
    <source>
        <dbReference type="SAM" id="Phobius"/>
    </source>
</evidence>
<dbReference type="PANTHER" id="PTHR42751">
    <property type="entry name" value="SODIUM/HYDROGEN EXCHANGER FAMILY/TRKA DOMAIN PROTEIN"/>
    <property type="match status" value="1"/>
</dbReference>
<dbReference type="EMBL" id="DSZU01000114">
    <property type="protein sequence ID" value="HGV55679.1"/>
    <property type="molecule type" value="Genomic_DNA"/>
</dbReference>
<feature type="transmembrane region" description="Helical" evidence="8">
    <location>
        <begin position="217"/>
        <end position="234"/>
    </location>
</feature>
<dbReference type="PROSITE" id="PS51202">
    <property type="entry name" value="RCK_C"/>
    <property type="match status" value="1"/>
</dbReference>
<feature type="transmembrane region" description="Helical" evidence="8">
    <location>
        <begin position="182"/>
        <end position="205"/>
    </location>
</feature>
<dbReference type="InterPro" id="IPR038770">
    <property type="entry name" value="Na+/solute_symporter_sf"/>
</dbReference>
<organism evidence="11">
    <name type="scientific">Caldimicrobium thiodismutans</name>
    <dbReference type="NCBI Taxonomy" id="1653476"/>
    <lineage>
        <taxon>Bacteria</taxon>
        <taxon>Pseudomonadati</taxon>
        <taxon>Thermodesulfobacteriota</taxon>
        <taxon>Thermodesulfobacteria</taxon>
        <taxon>Thermodesulfobacteriales</taxon>
        <taxon>Thermodesulfobacteriaceae</taxon>
        <taxon>Caldimicrobium</taxon>
    </lineage>
</organism>
<name>A0A832GRG4_9BACT</name>
<reference evidence="11" key="1">
    <citation type="journal article" date="2020" name="mSystems">
        <title>Genome- and Community-Level Interaction Insights into Carbon Utilization and Element Cycling Functions of Hydrothermarchaeota in Hydrothermal Sediment.</title>
        <authorList>
            <person name="Zhou Z."/>
            <person name="Liu Y."/>
            <person name="Xu W."/>
            <person name="Pan J."/>
            <person name="Luo Z.H."/>
            <person name="Li M."/>
        </authorList>
    </citation>
    <scope>NUCLEOTIDE SEQUENCE [LARGE SCALE GENOMIC DNA]</scope>
    <source>
        <strain evidence="11">SpSt-605</strain>
    </source>
</reference>
<evidence type="ECO:0000256" key="2">
    <source>
        <dbReference type="ARBA" id="ARBA00005551"/>
    </source>
</evidence>
<sequence>MLQEFLATLLWAFLVALPVTYLVIRLGLPSLVGFLLTGILVGPAGVALVKDPHLVEGLAELGVIFLMFLLGVEFSIKKLLGYRKEVFWGGFLQVLFTALIVALATNYFLKYEFTQSLFYGALIAFSSTAVVLKLLMERGELNTPYGRYIFGILIFQDLSVIFVMLALPILSGKGLSLQSVVFTLIKSIGIFFAIFVISFKVVPYLLHTVVKVRSRELFLISIFLISLGTAFFSYKLGLSMALGAFLAGIVVSESEIAYQAMAEIKPLKELFMALFFISVGMLLNPGILLANPWVALGSFLTIFIVKVSLIFLVVLLSSKSLRVSLLSALYLFQIGEFSFVLALEGEKYNLFSERAYQIFISASILTLMITPFVVALAHRFSDYLLEKVFPKRFALITKRREREEEAISGHTIVVGFGVCGKNVVYGLKLLKIPYVILELNPTTVKTHRKKREPIYFADATHPEILKKFGISRARALVIAISDHLAVRKIIQIAKNLNPQLYIITRTQFVAEIEELLKLGANEVVPEEFETSIELFVKVMEFYHIPKNVIGELVEEIRGGHYEALRAEGKEIALPHLASEWWKLVKFQTYLVKRDSLLIGLTLRRLDLRAKTGATLVAIQRGDKLLLNPSPEETFMEGDILILMGSELHLKRAFKYLENPLEAWY</sequence>
<dbReference type="SUPFAM" id="SSF51735">
    <property type="entry name" value="NAD(P)-binding Rossmann-fold domains"/>
    <property type="match status" value="1"/>
</dbReference>
<feature type="transmembrane region" description="Helical" evidence="8">
    <location>
        <begin position="240"/>
        <end position="258"/>
    </location>
</feature>
<feature type="domain" description="RCK N-terminal" evidence="9">
    <location>
        <begin position="408"/>
        <end position="525"/>
    </location>
</feature>
<evidence type="ECO:0000259" key="10">
    <source>
        <dbReference type="PROSITE" id="PS51202"/>
    </source>
</evidence>
<dbReference type="InterPro" id="IPR006153">
    <property type="entry name" value="Cation/H_exchanger_TM"/>
</dbReference>
<accession>A0A832GRG4</accession>
<dbReference type="InterPro" id="IPR036721">
    <property type="entry name" value="RCK_C_sf"/>
</dbReference>
<evidence type="ECO:0008006" key="12">
    <source>
        <dbReference type="Google" id="ProtNLM"/>
    </source>
</evidence>
<dbReference type="GO" id="GO:0015297">
    <property type="term" value="F:antiporter activity"/>
    <property type="evidence" value="ECO:0007669"/>
    <property type="project" value="InterPro"/>
</dbReference>
<dbReference type="InterPro" id="IPR003148">
    <property type="entry name" value="RCK_N"/>
</dbReference>
<dbReference type="InterPro" id="IPR006037">
    <property type="entry name" value="RCK_C"/>
</dbReference>
<evidence type="ECO:0000259" key="9">
    <source>
        <dbReference type="PROSITE" id="PS51201"/>
    </source>
</evidence>
<evidence type="ECO:0000256" key="4">
    <source>
        <dbReference type="ARBA" id="ARBA00022538"/>
    </source>
</evidence>
<dbReference type="InterPro" id="IPR036291">
    <property type="entry name" value="NAD(P)-bd_dom_sf"/>
</dbReference>
<evidence type="ECO:0000256" key="5">
    <source>
        <dbReference type="ARBA" id="ARBA00022692"/>
    </source>
</evidence>
<feature type="transmembrane region" description="Helical" evidence="8">
    <location>
        <begin position="117"/>
        <end position="136"/>
    </location>
</feature>
<gene>
    <name evidence="11" type="ORF">ENT73_06340</name>
</gene>
<evidence type="ECO:0000256" key="7">
    <source>
        <dbReference type="ARBA" id="ARBA00023136"/>
    </source>
</evidence>
<feature type="transmembrane region" description="Helical" evidence="8">
    <location>
        <begin position="55"/>
        <end position="74"/>
    </location>
</feature>
<dbReference type="GO" id="GO:0016020">
    <property type="term" value="C:membrane"/>
    <property type="evidence" value="ECO:0007669"/>
    <property type="project" value="UniProtKB-SubCell"/>
</dbReference>
<dbReference type="PANTHER" id="PTHR42751:SF3">
    <property type="entry name" value="SODIUM_GLUTAMATE SYMPORTER"/>
    <property type="match status" value="1"/>
</dbReference>
<keyword evidence="6 8" id="KW-1133">Transmembrane helix</keyword>
<evidence type="ECO:0000256" key="6">
    <source>
        <dbReference type="ARBA" id="ARBA00022989"/>
    </source>
</evidence>
<keyword evidence="3" id="KW-0813">Transport</keyword>
<evidence type="ECO:0000256" key="1">
    <source>
        <dbReference type="ARBA" id="ARBA00004141"/>
    </source>
</evidence>
<feature type="transmembrane region" description="Helical" evidence="8">
    <location>
        <begin position="6"/>
        <end position="24"/>
    </location>
</feature>
<comment type="subcellular location">
    <subcellularLocation>
        <location evidence="1">Membrane</location>
        <topology evidence="1">Multi-pass membrane protein</topology>
    </subcellularLocation>
</comment>
<dbReference type="AlphaFoldDB" id="A0A832GRG4"/>
<feature type="transmembrane region" description="Helical" evidence="8">
    <location>
        <begin position="293"/>
        <end position="316"/>
    </location>
</feature>
<dbReference type="GO" id="GO:0006813">
    <property type="term" value="P:potassium ion transport"/>
    <property type="evidence" value="ECO:0007669"/>
    <property type="project" value="UniProtKB-KW"/>
</dbReference>
<proteinExistence type="inferred from homology"/>
<keyword evidence="4" id="KW-0406">Ion transport</keyword>
<keyword evidence="5 8" id="KW-0812">Transmembrane</keyword>
<dbReference type="Pfam" id="PF02254">
    <property type="entry name" value="TrkA_N"/>
    <property type="match status" value="1"/>
</dbReference>
<dbReference type="GO" id="GO:0008324">
    <property type="term" value="F:monoatomic cation transmembrane transporter activity"/>
    <property type="evidence" value="ECO:0007669"/>
    <property type="project" value="InterPro"/>
</dbReference>
<evidence type="ECO:0000256" key="3">
    <source>
        <dbReference type="ARBA" id="ARBA00022448"/>
    </source>
</evidence>
<dbReference type="Pfam" id="PF02080">
    <property type="entry name" value="TrkA_C"/>
    <property type="match status" value="1"/>
</dbReference>
<evidence type="ECO:0000313" key="11">
    <source>
        <dbReference type="EMBL" id="HGV55679.1"/>
    </source>
</evidence>
<protein>
    <recommendedName>
        <fullName evidence="12">Potassium transporter KefB</fullName>
    </recommendedName>
</protein>
<keyword evidence="7 8" id="KW-0472">Membrane</keyword>
<feature type="domain" description="RCK C-terminal" evidence="10">
    <location>
        <begin position="574"/>
        <end position="658"/>
    </location>
</feature>
<keyword evidence="4" id="KW-0630">Potassium</keyword>
<dbReference type="Gene3D" id="3.40.50.720">
    <property type="entry name" value="NAD(P)-binding Rossmann-like Domain"/>
    <property type="match status" value="1"/>
</dbReference>
<dbReference type="Pfam" id="PF00999">
    <property type="entry name" value="Na_H_Exchanger"/>
    <property type="match status" value="1"/>
</dbReference>
<feature type="transmembrane region" description="Helical" evidence="8">
    <location>
        <begin position="355"/>
        <end position="377"/>
    </location>
</feature>